<dbReference type="InterPro" id="IPR016169">
    <property type="entry name" value="FAD-bd_PCMH_sub2"/>
</dbReference>
<dbReference type="EMBL" id="LR699554">
    <property type="protein sequence ID" value="VVD32285.1"/>
    <property type="molecule type" value="Genomic_DNA"/>
</dbReference>
<evidence type="ECO:0000313" key="6">
    <source>
        <dbReference type="EMBL" id="VVD32285.1"/>
    </source>
</evidence>
<dbReference type="InterPro" id="IPR016166">
    <property type="entry name" value="FAD-bd_PCMH"/>
</dbReference>
<evidence type="ECO:0000313" key="7">
    <source>
        <dbReference type="Proteomes" id="UP000325811"/>
    </source>
</evidence>
<evidence type="ECO:0000256" key="1">
    <source>
        <dbReference type="ARBA" id="ARBA00001974"/>
    </source>
</evidence>
<dbReference type="Pfam" id="PF02913">
    <property type="entry name" value="FAD-oxidase_C"/>
    <property type="match status" value="1"/>
</dbReference>
<comment type="similarity">
    <text evidence="2">Belongs to the FAD-binding oxidoreductase/transferase type 4 family.</text>
</comment>
<dbReference type="Gene3D" id="3.30.70.2740">
    <property type="match status" value="1"/>
</dbReference>
<dbReference type="Gene3D" id="3.30.465.10">
    <property type="match status" value="1"/>
</dbReference>
<dbReference type="GO" id="GO:0022904">
    <property type="term" value="P:respiratory electron transport chain"/>
    <property type="evidence" value="ECO:0007669"/>
    <property type="project" value="TreeGrafter"/>
</dbReference>
<dbReference type="FunFam" id="1.10.45.10:FF:000001">
    <property type="entry name" value="D-lactate dehydrogenase mitochondrial"/>
    <property type="match status" value="1"/>
</dbReference>
<proteinExistence type="inferred from homology"/>
<dbReference type="Proteomes" id="UP000325811">
    <property type="component" value="Chromosome II"/>
</dbReference>
<dbReference type="InterPro" id="IPR016164">
    <property type="entry name" value="FAD-linked_Oxase-like_C"/>
</dbReference>
<dbReference type="GO" id="GO:0071949">
    <property type="term" value="F:FAD binding"/>
    <property type="evidence" value="ECO:0007669"/>
    <property type="project" value="InterPro"/>
</dbReference>
<sequence length="465" mass="49522">MSTDCLQELENALGRAAIVRDEDRAQYDVDWRGHLHGRSLAVVCPSRVEDVGETIRIAKRHQVSVVPQGGNTGLAGGATPDSTGGQLVLCTRRLNRIRGIDLLGNFITVDAGCILQNVQDAALSHDRLFPLSLAAQGSCTIGGNLATNAGGNAVLRYGNMRELCVGIEAVDAHGRLIGDLKCLRKNNTGYSLRDLLIGSEGTLGIITGAALRLFPRPFAHATALVKCANIEHALQLLGVLRAHCADFLSGVEWMSNGSLSNVSTQFPDTRMPPGFDESCLCLVELSGSTPPGLLDDILASALDQAIASGFAADAALASSLAERDAFWTLRERLPLAEARCRSLKHDVSLPAGNMGEFVAHLEGYLSSMTERCAWAGFGHLGDGNLHANVLIPDAMPNALCDRIDEFVYGEVLRLGGSISAEHGIGSRKNNLLHQALDVASLQAMQAVKNALDPHNLFNPGKLLFN</sequence>
<dbReference type="Gene3D" id="3.30.43.10">
    <property type="entry name" value="Uridine Diphospho-n-acetylenolpyruvylglucosamine Reductase, domain 2"/>
    <property type="match status" value="1"/>
</dbReference>
<dbReference type="InterPro" id="IPR036318">
    <property type="entry name" value="FAD-bd_PCMH-like_sf"/>
</dbReference>
<keyword evidence="7" id="KW-1185">Reference proteome</keyword>
<organism evidence="6 7">
    <name type="scientific">Paraburkholderia dioscoreae</name>
    <dbReference type="NCBI Taxonomy" id="2604047"/>
    <lineage>
        <taxon>Bacteria</taxon>
        <taxon>Pseudomonadati</taxon>
        <taxon>Pseudomonadota</taxon>
        <taxon>Betaproteobacteria</taxon>
        <taxon>Burkholderiales</taxon>
        <taxon>Burkholderiaceae</taxon>
        <taxon>Paraburkholderia</taxon>
    </lineage>
</organism>
<dbReference type="SUPFAM" id="SSF55103">
    <property type="entry name" value="FAD-linked oxidases, C-terminal domain"/>
    <property type="match status" value="1"/>
</dbReference>
<evidence type="ECO:0000256" key="2">
    <source>
        <dbReference type="ARBA" id="ARBA00008000"/>
    </source>
</evidence>
<feature type="domain" description="FAD-binding PCMH-type" evidence="5">
    <location>
        <begin position="35"/>
        <end position="216"/>
    </location>
</feature>
<dbReference type="InterPro" id="IPR016167">
    <property type="entry name" value="FAD-bd_PCMH_sub1"/>
</dbReference>
<accession>A0A5Q4YVQ7</accession>
<dbReference type="PROSITE" id="PS51387">
    <property type="entry name" value="FAD_PCMH"/>
    <property type="match status" value="1"/>
</dbReference>
<evidence type="ECO:0000256" key="4">
    <source>
        <dbReference type="ARBA" id="ARBA00022827"/>
    </source>
</evidence>
<gene>
    <name evidence="6" type="ORF">PDMSB3_0987</name>
</gene>
<dbReference type="RefSeq" id="WP_165188049.1">
    <property type="nucleotide sequence ID" value="NZ_LR699554.1"/>
</dbReference>
<dbReference type="PANTHER" id="PTHR43716:SF2">
    <property type="entry name" value="BLL6224 PROTEIN"/>
    <property type="match status" value="1"/>
</dbReference>
<dbReference type="Gene3D" id="3.30.70.2190">
    <property type="match status" value="1"/>
</dbReference>
<evidence type="ECO:0000256" key="3">
    <source>
        <dbReference type="ARBA" id="ARBA00022630"/>
    </source>
</evidence>
<dbReference type="GO" id="GO:0003824">
    <property type="term" value="F:catalytic activity"/>
    <property type="evidence" value="ECO:0007669"/>
    <property type="project" value="InterPro"/>
</dbReference>
<dbReference type="PANTHER" id="PTHR43716">
    <property type="entry name" value="D-2-HYDROXYGLUTARATE DEHYDROGENASE, MITOCHONDRIAL"/>
    <property type="match status" value="1"/>
</dbReference>
<name>A0A5Q4YVQ7_9BURK</name>
<protein>
    <submittedName>
        <fullName evidence="6">FAD/FMN-dependent dehydrogenase</fullName>
    </submittedName>
</protein>
<dbReference type="InterPro" id="IPR004113">
    <property type="entry name" value="FAD-bd_oxidored_4_C"/>
</dbReference>
<evidence type="ECO:0000259" key="5">
    <source>
        <dbReference type="PROSITE" id="PS51387"/>
    </source>
</evidence>
<dbReference type="AlphaFoldDB" id="A0A5Q4YVQ7"/>
<keyword evidence="4" id="KW-0274">FAD</keyword>
<dbReference type="SUPFAM" id="SSF56176">
    <property type="entry name" value="FAD-binding/transporter-associated domain-like"/>
    <property type="match status" value="1"/>
</dbReference>
<reference evidence="6 7" key="1">
    <citation type="submission" date="2019-08" db="EMBL/GenBank/DDBJ databases">
        <authorList>
            <person name="Herpell B J."/>
        </authorList>
    </citation>
    <scope>NUCLEOTIDE SEQUENCE [LARGE SCALE GENOMIC DNA]</scope>
    <source>
        <strain evidence="7">Msb3</strain>
    </source>
</reference>
<dbReference type="Gene3D" id="1.10.45.10">
    <property type="entry name" value="Vanillyl-alcohol Oxidase, Chain A, domain 4"/>
    <property type="match status" value="1"/>
</dbReference>
<dbReference type="InterPro" id="IPR051264">
    <property type="entry name" value="FAD-oxidored/transferase_4"/>
</dbReference>
<dbReference type="InterPro" id="IPR006094">
    <property type="entry name" value="Oxid_FAD_bind_N"/>
</dbReference>
<dbReference type="InterPro" id="IPR016171">
    <property type="entry name" value="Vanillyl_alc_oxidase_C-sub2"/>
</dbReference>
<dbReference type="Pfam" id="PF01565">
    <property type="entry name" value="FAD_binding_4"/>
    <property type="match status" value="1"/>
</dbReference>
<dbReference type="KEGG" id="pdio:PDMSB3_0987.1"/>
<comment type="cofactor">
    <cofactor evidence="1">
        <name>FAD</name>
        <dbReference type="ChEBI" id="CHEBI:57692"/>
    </cofactor>
</comment>
<keyword evidence="3" id="KW-0285">Flavoprotein</keyword>